<dbReference type="Gene3D" id="3.30.559.10">
    <property type="entry name" value="Chloramphenicol acetyltransferase-like domain"/>
    <property type="match status" value="3"/>
</dbReference>
<dbReference type="Gene3D" id="1.10.1200.10">
    <property type="entry name" value="ACP-like"/>
    <property type="match status" value="2"/>
</dbReference>
<dbReference type="PANTHER" id="PTHR45398">
    <property type="match status" value="1"/>
</dbReference>
<dbReference type="Gene3D" id="2.30.38.10">
    <property type="entry name" value="Luciferase, Domain 3"/>
    <property type="match status" value="2"/>
</dbReference>
<dbReference type="NCBIfam" id="TIGR01733">
    <property type="entry name" value="AA-adenyl-dom"/>
    <property type="match status" value="2"/>
</dbReference>
<dbReference type="InterPro" id="IPR036736">
    <property type="entry name" value="ACP-like_sf"/>
</dbReference>
<evidence type="ECO:0000256" key="2">
    <source>
        <dbReference type="ARBA" id="ARBA00022450"/>
    </source>
</evidence>
<dbReference type="PROSITE" id="PS00455">
    <property type="entry name" value="AMP_BINDING"/>
    <property type="match status" value="2"/>
</dbReference>
<dbReference type="RefSeq" id="WP_273909260.1">
    <property type="nucleotide sequence ID" value="NZ_JAMDGX010000009.1"/>
</dbReference>
<keyword evidence="6" id="KW-1185">Reference proteome</keyword>
<keyword evidence="2" id="KW-0596">Phosphopantetheine</keyword>
<dbReference type="Pfam" id="PF13193">
    <property type="entry name" value="AMP-binding_C"/>
    <property type="match status" value="2"/>
</dbReference>
<dbReference type="InterPro" id="IPR045851">
    <property type="entry name" value="AMP-bd_C_sf"/>
</dbReference>
<dbReference type="InterPro" id="IPR000873">
    <property type="entry name" value="AMP-dep_synth/lig_dom"/>
</dbReference>
<dbReference type="NCBIfam" id="NF003417">
    <property type="entry name" value="PRK04813.1"/>
    <property type="match status" value="2"/>
</dbReference>
<name>A0ABT5NUN9_9PSED</name>
<dbReference type="Gene3D" id="3.30.559.30">
    <property type="entry name" value="Nonribosomal peptide synthetase, condensation domain"/>
    <property type="match status" value="3"/>
</dbReference>
<comment type="cofactor">
    <cofactor evidence="1">
        <name>pantetheine 4'-phosphate</name>
        <dbReference type="ChEBI" id="CHEBI:47942"/>
    </cofactor>
</comment>
<dbReference type="Pfam" id="PF00550">
    <property type="entry name" value="PP-binding"/>
    <property type="match status" value="2"/>
</dbReference>
<accession>A0ABT5NUN9</accession>
<evidence type="ECO:0000313" key="5">
    <source>
        <dbReference type="EMBL" id="MDD0991867.1"/>
    </source>
</evidence>
<comment type="caution">
    <text evidence="5">The sequence shown here is derived from an EMBL/GenBank/DDBJ whole genome shotgun (WGS) entry which is preliminary data.</text>
</comment>
<dbReference type="InterPro" id="IPR001242">
    <property type="entry name" value="Condensation_dom"/>
</dbReference>
<dbReference type="InterPro" id="IPR009081">
    <property type="entry name" value="PP-bd_ACP"/>
</dbReference>
<dbReference type="InterPro" id="IPR025110">
    <property type="entry name" value="AMP-bd_C"/>
</dbReference>
<dbReference type="InterPro" id="IPR010060">
    <property type="entry name" value="NRPS_synth"/>
</dbReference>
<dbReference type="CDD" id="cd05930">
    <property type="entry name" value="A_NRPS"/>
    <property type="match status" value="2"/>
</dbReference>
<protein>
    <submittedName>
        <fullName evidence="5">Amino acid adenylation domain-containing protein</fullName>
    </submittedName>
</protein>
<dbReference type="NCBIfam" id="TIGR01720">
    <property type="entry name" value="NRPS-para261"/>
    <property type="match status" value="1"/>
</dbReference>
<organism evidence="5 6">
    <name type="scientific">Pseudomonas fontis</name>
    <dbReference type="NCBI Taxonomy" id="2942633"/>
    <lineage>
        <taxon>Bacteria</taxon>
        <taxon>Pseudomonadati</taxon>
        <taxon>Pseudomonadota</taxon>
        <taxon>Gammaproteobacteria</taxon>
        <taxon>Pseudomonadales</taxon>
        <taxon>Pseudomonadaceae</taxon>
        <taxon>Pseudomonas</taxon>
    </lineage>
</organism>
<dbReference type="EMBL" id="JAMDGY010000040">
    <property type="protein sequence ID" value="MDD0991867.1"/>
    <property type="molecule type" value="Genomic_DNA"/>
</dbReference>
<dbReference type="InterPro" id="IPR006162">
    <property type="entry name" value="Ppantetheine_attach_site"/>
</dbReference>
<dbReference type="SUPFAM" id="SSF52777">
    <property type="entry name" value="CoA-dependent acyltransferases"/>
    <property type="match status" value="6"/>
</dbReference>
<dbReference type="InterPro" id="IPR020806">
    <property type="entry name" value="PKS_PP-bd"/>
</dbReference>
<dbReference type="InterPro" id="IPR020845">
    <property type="entry name" value="AMP-binding_CS"/>
</dbReference>
<dbReference type="Pfam" id="PF00501">
    <property type="entry name" value="AMP-binding"/>
    <property type="match status" value="2"/>
</dbReference>
<dbReference type="PROSITE" id="PS50075">
    <property type="entry name" value="CARRIER"/>
    <property type="match status" value="2"/>
</dbReference>
<dbReference type="Proteomes" id="UP001148203">
    <property type="component" value="Unassembled WGS sequence"/>
</dbReference>
<dbReference type="InterPro" id="IPR023213">
    <property type="entry name" value="CAT-like_dom_sf"/>
</dbReference>
<dbReference type="CDD" id="cd19531">
    <property type="entry name" value="LCL_NRPS-like"/>
    <property type="match status" value="1"/>
</dbReference>
<dbReference type="SUPFAM" id="SSF47336">
    <property type="entry name" value="ACP-like"/>
    <property type="match status" value="2"/>
</dbReference>
<dbReference type="PROSITE" id="PS00012">
    <property type="entry name" value="PHOSPHOPANTETHEINE"/>
    <property type="match status" value="1"/>
</dbReference>
<dbReference type="InterPro" id="IPR010071">
    <property type="entry name" value="AA_adenyl_dom"/>
</dbReference>
<dbReference type="CDD" id="cd19534">
    <property type="entry name" value="E_NRPS"/>
    <property type="match status" value="1"/>
</dbReference>
<sequence>MAGIDNAALVQRFIKLPLEQRKAFLDKLAGKGMSLAQLPIPVSCEGQSRLETSYAQQRQWFLWQLEPDSPAYHIPAALRLRGALDVEALQRSFNQLVARHQTLRTTFEQDGEQLLQIVAEQAELVIEREQWAPIADPQQREARLAGYIDAQARRLFDLQHSPLMRVTLLSLGEDEHVLVMVQHHIISDGWSMGVMVDELVQLYAGFSRGQSVQLPALPIQYGDYSVWQRRWMEAGERDRQLAYWTRQLGGEQVLLELPTDFARPAQQSYRGARLDLELPAELGQALKRLAQRENCTPFMVLLASFQALLHRYSGQSDIRVGVPIANRHRAETAGLIGFFINTQVLKAEVDARQPFADLLRQAREATAGAQAHQDLPFEQLVEALQPERNLSHGALFQVLHNHRSEAPRAVSTQGLGVEIENLVCQSHSSKFDLTLETLEHPHGFSASLIYACDLFSAATVERMAGHWLNLLHAVVDNPQLAVGEYVLADAAEQASGRALCDGQGLPEAVALSVVERFEANAERDPQRLAVVAGGQALSYAELERRANVLANRLVARGIDGNCRVGIASERSVDWLVAVLAVLKAGAAYLALDVTTPAERQRQLLDDSGVALLLSDGRLPEGLDQALAVLPIGVAEGDPGERLRGIAPLAQSPAYVVYTSGSTGRPKGVVVSHGALANYVDGLLARIPLAEANNLAMVSTVAADLGYTMLFGALCAGRTLHLLDAERVMDAQGFADYMQAEQIDALKIVPSHLEALLKVAQPQRVLPRHCLILGGEACASGLLDDIARLAPQTQVFNHYGPTETTVGVAAGPMHMSERGTALLGQALANSQLHLLDGELQPVAQGVAGELYIGGAGLAQGYLGQPGLTAERFVPNPLAGAGSRLYRSGDRLRLGNRGLEYRGRIDDQVKIRGFRVEPGEVAAALRELPGVGEALVLARETDTGRQLVAYAVVDGHALSTADQNSLRQALLAGLRAELPDYMVPAHLVLLEQLPLNANGKLDRKRLPAPERATNSDSWQAPQGEMEQAIAAIWQAVLKVERVGRNDNFFELGGDSIISIQVVSRARQAGIRFTPKALFQHQNVQALARVAQREAGNAGDTGAVTGAARLLPIQQAFFDNAMTQQDHWNQSVLLTPAEALLGARVEQALQALVQQHDALRLRFTAQGADFIEYSALQQAWALAPILWQVEVADAQALLAVGEDAQRSLNIEQGQLLRAVLATLPDGEQRLLLVIHHLVVDGVSWRILFEDLQQAYQQLQVGTAVVLPARTSSVQQWAEQLHAYAASPALNRELEFWRTQLDGARAELPCRNPEGAQQNCHARSVNVQLDPQLTRQLLQQAPAAYRTQVNDLLLTALARVVGPWSGQLGALVQLEGHGREELFEHIDLTRTLGWFTSKYPVWLRPTNDLGGSLKAIKEQLRAAPHKGIGFGVLRYLGEPAAREALAALPSPRITFNYLGQFDSSFADEQAALFTPAREAAGAEQSQQAPMGNWLTVTGQVYDGRLRLSWSYSSEVFDEEAIEALAAAYQRELTSLIAHCLSEGAGGVTPSDFPLASLDQAQLDSLELPLANLDDLYPLSPMQQGMLFHTLYAEEGGDYINQMRLDIDGLDPQRFRQAWERCVHAHAILRTGFVWDGALEQPLQVVFKHVELPFVVHDLRGASNPQQALDELAAAQLAQGFVLGQAPLLRLVLGRTSEQRYHLIYTHHHILMDGWSSSRLLGEVLQHYRGEGAVGSAGRYRDYIEWLQAQDAAADQAFWEAQLHTLDEPTRLADALVRPQGGEGYGNHYQVLDTDKTRLLGEFARQQKVTLNTLVQAAWLLILQRYTGKASVCFGATVAGRPAELLGVEQQIGLFINTLPVIARPEARQPVEAWLQQVQACNLALREHEHTPLFEIQRWAGQGGAALFDNILIFENYPVSEALEQQAPKDLRFGEIANHEQTNYPLALAVGLGETLSLHFSFAHAQFAAAAIERLGAHLEHLLCSLPSHAGCMLGELQLLASQERQQVLHAWNSTQVAHDLSLNIAQRFEQQVARSPQHVALTFAGQSLSYAELDRRANQLAHALIERGVGADVLVGIAVERSLEMIVGLLAVLKAGGAYIPLDPAYPEDRLAYMFEDSGISLLLTQAHLLATLPVPSQVQALLLDNAESAFAAYCTSRPQVTVLADNLAYVIYTSGSTGKPKGVMIPHAALVNFAASMAACPGIGRDDRVLSLTTFSFDIFGLEIYVPLMVGATVVLAEKATTQDPQLALTLIEQAAVSALQATPSTWRMLLDHENAAVLRGRRVLCGGEALPDELAQRMLALDTQVWNLYGPTETTIWSAVQPITRDAPKPWLGRPIDNTQLHLLDTELEPNPIGVAGELLIGGSGLARGYLCRPSLTAERFVPNPFADNGERLYRTGDLARYREDGVIEYIGRIDHQVKIRGFRIELGEIEARLLDHPQVREAAVLAQDGPGGQQLVAYLVPDDSHWLSAQTTQQLQQRDQLRAWLRETLPEFMVPSHLLLLERFPLTPNGKLDRKALPSVDQAQVRKAFRAPQSELEQQLADIWRAVLEVQQVGLDDNFFDLGGHSLLATQVMVRVRNQLRTEIPLKELFESDDLASFAQRVQALRQGVSSLDEELAKSLEALKRLSSVELEKLISE</sequence>
<proteinExistence type="predicted"/>
<feature type="domain" description="Carrier" evidence="4">
    <location>
        <begin position="2530"/>
        <end position="2605"/>
    </location>
</feature>
<evidence type="ECO:0000259" key="4">
    <source>
        <dbReference type="PROSITE" id="PS50075"/>
    </source>
</evidence>
<dbReference type="SMART" id="SM00823">
    <property type="entry name" value="PKS_PP"/>
    <property type="match status" value="2"/>
</dbReference>
<dbReference type="PANTHER" id="PTHR45398:SF1">
    <property type="entry name" value="ENZYME, PUTATIVE (JCVI)-RELATED"/>
    <property type="match status" value="1"/>
</dbReference>
<evidence type="ECO:0000256" key="3">
    <source>
        <dbReference type="ARBA" id="ARBA00022553"/>
    </source>
</evidence>
<reference evidence="5 6" key="1">
    <citation type="submission" date="2022-05" db="EMBL/GenBank/DDBJ databases">
        <title>Novel Pseudomonas spp. Isolated from a Rainbow Trout Aquaculture Facility.</title>
        <authorList>
            <person name="Testerman T."/>
            <person name="Graf J."/>
        </authorList>
    </citation>
    <scope>NUCLEOTIDE SEQUENCE [LARGE SCALE GENOMIC DNA]</scope>
    <source>
        <strain evidence="5 6">ID681</strain>
    </source>
</reference>
<dbReference type="Gene3D" id="3.40.50.980">
    <property type="match status" value="4"/>
</dbReference>
<evidence type="ECO:0000313" key="6">
    <source>
        <dbReference type="Proteomes" id="UP001148203"/>
    </source>
</evidence>
<dbReference type="Pfam" id="PF00668">
    <property type="entry name" value="Condensation"/>
    <property type="match status" value="3"/>
</dbReference>
<gene>
    <name evidence="5" type="ORF">M5G11_15095</name>
</gene>
<dbReference type="Gene3D" id="3.30.300.30">
    <property type="match status" value="2"/>
</dbReference>
<evidence type="ECO:0000256" key="1">
    <source>
        <dbReference type="ARBA" id="ARBA00001957"/>
    </source>
</evidence>
<dbReference type="SUPFAM" id="SSF56801">
    <property type="entry name" value="Acetyl-CoA synthetase-like"/>
    <property type="match status" value="2"/>
</dbReference>
<dbReference type="CDD" id="cd19543">
    <property type="entry name" value="DCL_NRPS"/>
    <property type="match status" value="1"/>
</dbReference>
<keyword evidence="3" id="KW-0597">Phosphoprotein</keyword>
<feature type="domain" description="Carrier" evidence="4">
    <location>
        <begin position="1018"/>
        <end position="1092"/>
    </location>
</feature>